<keyword evidence="1" id="KW-0805">Transcription regulation</keyword>
<evidence type="ECO:0000313" key="6">
    <source>
        <dbReference type="Proteomes" id="UP001220395"/>
    </source>
</evidence>
<accession>A0ABY7THZ2</accession>
<dbReference type="InterPro" id="IPR000524">
    <property type="entry name" value="Tscrpt_reg_HTH_GntR"/>
</dbReference>
<dbReference type="InterPro" id="IPR036388">
    <property type="entry name" value="WH-like_DNA-bd_sf"/>
</dbReference>
<dbReference type="CDD" id="cd07377">
    <property type="entry name" value="WHTH_GntR"/>
    <property type="match status" value="1"/>
</dbReference>
<dbReference type="EMBL" id="CP117411">
    <property type="protein sequence ID" value="WCT72800.1"/>
    <property type="molecule type" value="Genomic_DNA"/>
</dbReference>
<protein>
    <submittedName>
        <fullName evidence="5">FCD domain-containing protein</fullName>
    </submittedName>
</protein>
<evidence type="ECO:0000256" key="1">
    <source>
        <dbReference type="ARBA" id="ARBA00023015"/>
    </source>
</evidence>
<name>A0ABY7THZ2_9SPHN</name>
<keyword evidence="3" id="KW-0804">Transcription</keyword>
<dbReference type="SMART" id="SM00895">
    <property type="entry name" value="FCD"/>
    <property type="match status" value="1"/>
</dbReference>
<keyword evidence="6" id="KW-1185">Reference proteome</keyword>
<dbReference type="Pfam" id="PF00392">
    <property type="entry name" value="GntR"/>
    <property type="match status" value="1"/>
</dbReference>
<dbReference type="Pfam" id="PF07729">
    <property type="entry name" value="FCD"/>
    <property type="match status" value="1"/>
</dbReference>
<sequence length="244" mass="26100">MNGRAAADSRSLVQQAVDAVRAHIRAHDLKVGDTLPSEGDFAGELGVSRAVIREAFGALAALKLIDVANGRRARVGALDGAVMATSVDHAVATEQISVAEVWDVRRTVEVRIAALAAANRTDAQAAAILALAGAMAIDADHPARMIAHDIAFHDAIAEAAGNRLFTEIVKSFAPLMEIAVPQAWRTRTTPEQKRAMIERHEMLARAIAERDPERAGRAMNRHFDRSIDDLLTSDATLDFAATTG</sequence>
<evidence type="ECO:0000256" key="2">
    <source>
        <dbReference type="ARBA" id="ARBA00023125"/>
    </source>
</evidence>
<organism evidence="5 6">
    <name type="scientific">Sphingomonas naphthae</name>
    <dbReference type="NCBI Taxonomy" id="1813468"/>
    <lineage>
        <taxon>Bacteria</taxon>
        <taxon>Pseudomonadati</taxon>
        <taxon>Pseudomonadota</taxon>
        <taxon>Alphaproteobacteria</taxon>
        <taxon>Sphingomonadales</taxon>
        <taxon>Sphingomonadaceae</taxon>
        <taxon>Sphingomonas</taxon>
    </lineage>
</organism>
<dbReference type="Gene3D" id="1.20.120.530">
    <property type="entry name" value="GntR ligand-binding domain-like"/>
    <property type="match status" value="1"/>
</dbReference>
<dbReference type="SMART" id="SM00345">
    <property type="entry name" value="HTH_GNTR"/>
    <property type="match status" value="1"/>
</dbReference>
<evidence type="ECO:0000256" key="3">
    <source>
        <dbReference type="ARBA" id="ARBA00023163"/>
    </source>
</evidence>
<dbReference type="PRINTS" id="PR00035">
    <property type="entry name" value="HTHGNTR"/>
</dbReference>
<dbReference type="Proteomes" id="UP001220395">
    <property type="component" value="Chromosome"/>
</dbReference>
<evidence type="ECO:0000259" key="4">
    <source>
        <dbReference type="PROSITE" id="PS50949"/>
    </source>
</evidence>
<dbReference type="Gene3D" id="1.10.10.10">
    <property type="entry name" value="Winged helix-like DNA-binding domain superfamily/Winged helix DNA-binding domain"/>
    <property type="match status" value="1"/>
</dbReference>
<dbReference type="SUPFAM" id="SSF46785">
    <property type="entry name" value="Winged helix' DNA-binding domain"/>
    <property type="match status" value="1"/>
</dbReference>
<dbReference type="InterPro" id="IPR011711">
    <property type="entry name" value="GntR_C"/>
</dbReference>
<proteinExistence type="predicted"/>
<reference evidence="5 6" key="1">
    <citation type="submission" date="2023-02" db="EMBL/GenBank/DDBJ databases">
        <title>Genome sequence of Sphingomonas naphthae.</title>
        <authorList>
            <person name="Kim S."/>
            <person name="Heo J."/>
            <person name="Kwon S.-W."/>
        </authorList>
    </citation>
    <scope>NUCLEOTIDE SEQUENCE [LARGE SCALE GENOMIC DNA]</scope>
    <source>
        <strain evidence="5 6">KACC 18716</strain>
    </source>
</reference>
<gene>
    <name evidence="5" type="ORF">PQ455_14310</name>
</gene>
<dbReference type="RefSeq" id="WP_273686771.1">
    <property type="nucleotide sequence ID" value="NZ_CP117411.1"/>
</dbReference>
<feature type="domain" description="HTH gntR-type" evidence="4">
    <location>
        <begin position="10"/>
        <end position="78"/>
    </location>
</feature>
<dbReference type="InterPro" id="IPR008920">
    <property type="entry name" value="TF_FadR/GntR_C"/>
</dbReference>
<dbReference type="PANTHER" id="PTHR43537:SF5">
    <property type="entry name" value="UXU OPERON TRANSCRIPTIONAL REGULATOR"/>
    <property type="match status" value="1"/>
</dbReference>
<dbReference type="InterPro" id="IPR036390">
    <property type="entry name" value="WH_DNA-bd_sf"/>
</dbReference>
<dbReference type="PROSITE" id="PS50949">
    <property type="entry name" value="HTH_GNTR"/>
    <property type="match status" value="1"/>
</dbReference>
<keyword evidence="2" id="KW-0238">DNA-binding</keyword>
<dbReference type="PANTHER" id="PTHR43537">
    <property type="entry name" value="TRANSCRIPTIONAL REGULATOR, GNTR FAMILY"/>
    <property type="match status" value="1"/>
</dbReference>
<dbReference type="SUPFAM" id="SSF48008">
    <property type="entry name" value="GntR ligand-binding domain-like"/>
    <property type="match status" value="1"/>
</dbReference>
<evidence type="ECO:0000313" key="5">
    <source>
        <dbReference type="EMBL" id="WCT72800.1"/>
    </source>
</evidence>